<sequence length="218" mass="24249">MSTSSQSDSIAPAADSAAQTVNSLLLRTYALLQTPLSILRLHQALNAADQALAIAAHLHRFDLEPRAYLYRGHVLSAWGRWREAHAAYVRAASVRGVGFAGTNIRGLTRDCLTMIEFEDVRRRNMRRALEIEGQATKDGLKMVRFRDEESLVLKAFYDYDDDDDTNDDIDDDDETHSEASHSGLYLILNGSGEVVGSRESLPDLRSVRGRSVTRSPTL</sequence>
<protein>
    <submittedName>
        <fullName evidence="1">Uncharacterized protein</fullName>
    </submittedName>
</protein>
<dbReference type="AlphaFoldDB" id="A0AAI9V2G6"/>
<keyword evidence="2" id="KW-1185">Reference proteome</keyword>
<dbReference type="Proteomes" id="UP001239795">
    <property type="component" value="Unassembled WGS sequence"/>
</dbReference>
<dbReference type="EMBL" id="MLGG01000001">
    <property type="protein sequence ID" value="KAK1469381.1"/>
    <property type="molecule type" value="Genomic_DNA"/>
</dbReference>
<comment type="caution">
    <text evidence="1">The sequence shown here is derived from an EMBL/GenBank/DDBJ whole genome shotgun (WGS) entry which is preliminary data.</text>
</comment>
<evidence type="ECO:0000313" key="1">
    <source>
        <dbReference type="EMBL" id="KAK1469381.1"/>
    </source>
</evidence>
<name>A0AAI9V2G6_9PEZI</name>
<proteinExistence type="predicted"/>
<accession>A0AAI9V2G6</accession>
<dbReference type="InterPro" id="IPR011990">
    <property type="entry name" value="TPR-like_helical_dom_sf"/>
</dbReference>
<reference evidence="1 2" key="1">
    <citation type="submission" date="2016-10" db="EMBL/GenBank/DDBJ databases">
        <title>The genome sequence of Colletotrichum fioriniae PJ7.</title>
        <authorList>
            <person name="Baroncelli R."/>
        </authorList>
    </citation>
    <scope>NUCLEOTIDE SEQUENCE [LARGE SCALE GENOMIC DNA]</scope>
    <source>
        <strain evidence="1">Col 31</strain>
    </source>
</reference>
<organism evidence="1 2">
    <name type="scientific">Colletotrichum melonis</name>
    <dbReference type="NCBI Taxonomy" id="1209925"/>
    <lineage>
        <taxon>Eukaryota</taxon>
        <taxon>Fungi</taxon>
        <taxon>Dikarya</taxon>
        <taxon>Ascomycota</taxon>
        <taxon>Pezizomycotina</taxon>
        <taxon>Sordariomycetes</taxon>
        <taxon>Hypocreomycetidae</taxon>
        <taxon>Glomerellales</taxon>
        <taxon>Glomerellaceae</taxon>
        <taxon>Colletotrichum</taxon>
        <taxon>Colletotrichum acutatum species complex</taxon>
    </lineage>
</organism>
<gene>
    <name evidence="1" type="ORF">CMEL01_01148</name>
</gene>
<dbReference type="SUPFAM" id="SSF48452">
    <property type="entry name" value="TPR-like"/>
    <property type="match status" value="1"/>
</dbReference>
<evidence type="ECO:0000313" key="2">
    <source>
        <dbReference type="Proteomes" id="UP001239795"/>
    </source>
</evidence>